<keyword evidence="1" id="KW-0472">Membrane</keyword>
<evidence type="ECO:0000256" key="1">
    <source>
        <dbReference type="SAM" id="Phobius"/>
    </source>
</evidence>
<proteinExistence type="predicted"/>
<sequence>MTISLWVSILIAIVAGVFGGVLAPIVSHVLSLNRWKKEKSLDLKFNAFEGALNALAKWEADAMNPELQAQNKDFDGSRPITNLNPSTSEALEHHKGLIEALFSETVANKYKEVLHAHISIKNIPNIEFEQLRSAFVQIGAKELKLKS</sequence>
<dbReference type="Proteomes" id="UP001359886">
    <property type="component" value="Unassembled WGS sequence"/>
</dbReference>
<dbReference type="AlphaFoldDB" id="A0AAW9R9G9"/>
<dbReference type="EMBL" id="JAZHOG010000017">
    <property type="protein sequence ID" value="MEJ8569697.1"/>
    <property type="molecule type" value="Genomic_DNA"/>
</dbReference>
<keyword evidence="1" id="KW-0812">Transmembrane</keyword>
<organism evidence="2 3">
    <name type="scientific">Elongatibacter sediminis</name>
    <dbReference type="NCBI Taxonomy" id="3119006"/>
    <lineage>
        <taxon>Bacteria</taxon>
        <taxon>Pseudomonadati</taxon>
        <taxon>Pseudomonadota</taxon>
        <taxon>Gammaproteobacteria</taxon>
        <taxon>Chromatiales</taxon>
        <taxon>Wenzhouxiangellaceae</taxon>
        <taxon>Elongatibacter</taxon>
    </lineage>
</organism>
<name>A0AAW9R9G9_9GAMM</name>
<gene>
    <name evidence="2" type="ORF">V3330_18860</name>
</gene>
<feature type="transmembrane region" description="Helical" evidence="1">
    <location>
        <begin position="6"/>
        <end position="30"/>
    </location>
</feature>
<comment type="caution">
    <text evidence="2">The sequence shown here is derived from an EMBL/GenBank/DDBJ whole genome shotgun (WGS) entry which is preliminary data.</text>
</comment>
<evidence type="ECO:0000313" key="2">
    <source>
        <dbReference type="EMBL" id="MEJ8569697.1"/>
    </source>
</evidence>
<accession>A0AAW9R9G9</accession>
<keyword evidence="1" id="KW-1133">Transmembrane helix</keyword>
<reference evidence="2 3" key="1">
    <citation type="submission" date="2024-02" db="EMBL/GenBank/DDBJ databases">
        <title>A novel Wenzhouxiangellaceae bacterium, isolated from coastal sediments.</title>
        <authorList>
            <person name="Du Z.-J."/>
            <person name="Ye Y.-Q."/>
            <person name="Zhang X.-Y."/>
        </authorList>
    </citation>
    <scope>NUCLEOTIDE SEQUENCE [LARGE SCALE GENOMIC DNA]</scope>
    <source>
        <strain evidence="2 3">CH-27</strain>
    </source>
</reference>
<keyword evidence="3" id="KW-1185">Reference proteome</keyword>
<evidence type="ECO:0000313" key="3">
    <source>
        <dbReference type="Proteomes" id="UP001359886"/>
    </source>
</evidence>
<dbReference type="RefSeq" id="WP_354697024.1">
    <property type="nucleotide sequence ID" value="NZ_JAZHOG010000017.1"/>
</dbReference>
<protein>
    <submittedName>
        <fullName evidence="2">Uncharacterized protein</fullName>
    </submittedName>
</protein>